<sequence>MRIAEIVPKDDYVLYIVTDDGKTGLFDVKPYLDSEAFTPLKDKTEFERIHNGHYFIEWDCGADLSADTIQLRWQSEPLN</sequence>
<protein>
    <recommendedName>
        <fullName evidence="3">DUF2442 domain-containing protein</fullName>
    </recommendedName>
</protein>
<dbReference type="SUPFAM" id="SSF143880">
    <property type="entry name" value="NE0471 N-terminal domain-like"/>
    <property type="match status" value="1"/>
</dbReference>
<dbReference type="Gene3D" id="3.30.2020.10">
    <property type="entry name" value="NE0471-like N-terminal domain"/>
    <property type="match status" value="1"/>
</dbReference>
<dbReference type="Proteomes" id="UP000078090">
    <property type="component" value="Unassembled WGS sequence"/>
</dbReference>
<organism evidence="1 2">
    <name type="scientific">Methylomonas methanica</name>
    <dbReference type="NCBI Taxonomy" id="421"/>
    <lineage>
        <taxon>Bacteria</taxon>
        <taxon>Pseudomonadati</taxon>
        <taxon>Pseudomonadota</taxon>
        <taxon>Gammaproteobacteria</taxon>
        <taxon>Methylococcales</taxon>
        <taxon>Methylococcaceae</taxon>
        <taxon>Methylomonas</taxon>
    </lineage>
</organism>
<dbReference type="EMBL" id="LUUG01000073">
    <property type="protein sequence ID" value="OAI04261.1"/>
    <property type="molecule type" value="Genomic_DNA"/>
</dbReference>
<dbReference type="InterPro" id="IPR036782">
    <property type="entry name" value="NE0471-like_N"/>
</dbReference>
<dbReference type="AlphaFoldDB" id="A0A177MF48"/>
<comment type="caution">
    <text evidence="1">The sequence shown here is derived from an EMBL/GenBank/DDBJ whole genome shotgun (WGS) entry which is preliminary data.</text>
</comment>
<dbReference type="RefSeq" id="WP_064008841.1">
    <property type="nucleotide sequence ID" value="NZ_LUUG01000073.1"/>
</dbReference>
<evidence type="ECO:0008006" key="3">
    <source>
        <dbReference type="Google" id="ProtNLM"/>
    </source>
</evidence>
<proteinExistence type="predicted"/>
<evidence type="ECO:0000313" key="1">
    <source>
        <dbReference type="EMBL" id="OAI04261.1"/>
    </source>
</evidence>
<gene>
    <name evidence="1" type="ORF">A1332_14960</name>
</gene>
<name>A0A177MF48_METMH</name>
<dbReference type="InterPro" id="IPR018841">
    <property type="entry name" value="DUF2442"/>
</dbReference>
<dbReference type="Pfam" id="PF10387">
    <property type="entry name" value="DUF2442"/>
    <property type="match status" value="1"/>
</dbReference>
<evidence type="ECO:0000313" key="2">
    <source>
        <dbReference type="Proteomes" id="UP000078090"/>
    </source>
</evidence>
<accession>A0A177MF48</accession>
<dbReference type="OrthoDB" id="9803723at2"/>
<reference evidence="1 2" key="1">
    <citation type="submission" date="2016-03" db="EMBL/GenBank/DDBJ databases">
        <authorList>
            <person name="Ploux O."/>
        </authorList>
    </citation>
    <scope>NUCLEOTIDE SEQUENCE [LARGE SCALE GENOMIC DNA]</scope>
    <source>
        <strain evidence="1 2">R-45363</strain>
    </source>
</reference>